<gene>
    <name evidence="4" type="primary">LOC116200771</name>
</gene>
<dbReference type="FunFam" id="3.40.50.1110:FF:000003">
    <property type="entry name" value="GDSL esterase/lipase APG"/>
    <property type="match status" value="1"/>
</dbReference>
<reference evidence="3" key="1">
    <citation type="journal article" date="2020" name="Plant Biotechnol. J.">
        <title>The pomegranate (Punica granatum L.) draft genome dissects genetic divergence between soft- and hard-seeded cultivars.</title>
        <authorList>
            <person name="Luo X."/>
            <person name="Li H."/>
            <person name="Wu Z."/>
            <person name="Yao W."/>
            <person name="Zhao P."/>
            <person name="Cao D."/>
            <person name="Yu H."/>
            <person name="Li K."/>
            <person name="Poudel K."/>
            <person name="Zhao D."/>
            <person name="Zhang F."/>
            <person name="Xia X."/>
            <person name="Chen L."/>
            <person name="Wang Q."/>
            <person name="Jing D."/>
            <person name="Cao S."/>
        </authorList>
    </citation>
    <scope>NUCLEOTIDE SEQUENCE [LARGE SCALE GENOMIC DNA]</scope>
    <source>
        <strain evidence="3">cv. Tunisia</strain>
    </source>
</reference>
<dbReference type="Gene3D" id="3.40.50.1110">
    <property type="entry name" value="SGNH hydrolase"/>
    <property type="match status" value="1"/>
</dbReference>
<keyword evidence="2" id="KW-0732">Signal</keyword>
<dbReference type="PROSITE" id="PS01098">
    <property type="entry name" value="LIPASE_GDSL_SER"/>
    <property type="match status" value="1"/>
</dbReference>
<protein>
    <submittedName>
        <fullName evidence="4">GDSL esterase/lipase EXL3-like isoform X1</fullName>
    </submittedName>
</protein>
<dbReference type="InterPro" id="IPR035669">
    <property type="entry name" value="SGNH_plant_lipase-like"/>
</dbReference>
<organism evidence="3 4">
    <name type="scientific">Punica granatum</name>
    <name type="common">Pomegranate</name>
    <dbReference type="NCBI Taxonomy" id="22663"/>
    <lineage>
        <taxon>Eukaryota</taxon>
        <taxon>Viridiplantae</taxon>
        <taxon>Streptophyta</taxon>
        <taxon>Embryophyta</taxon>
        <taxon>Tracheophyta</taxon>
        <taxon>Spermatophyta</taxon>
        <taxon>Magnoliopsida</taxon>
        <taxon>eudicotyledons</taxon>
        <taxon>Gunneridae</taxon>
        <taxon>Pentapetalae</taxon>
        <taxon>rosids</taxon>
        <taxon>malvids</taxon>
        <taxon>Myrtales</taxon>
        <taxon>Lythraceae</taxon>
        <taxon>Punica</taxon>
    </lineage>
</organism>
<evidence type="ECO:0000313" key="4">
    <source>
        <dbReference type="RefSeq" id="XP_031387524.1"/>
    </source>
</evidence>
<dbReference type="AlphaFoldDB" id="A0A6P8CZE7"/>
<dbReference type="InterPro" id="IPR001087">
    <property type="entry name" value="GDSL"/>
</dbReference>
<dbReference type="Proteomes" id="UP000515151">
    <property type="component" value="Chromosome 3"/>
</dbReference>
<dbReference type="InterPro" id="IPR008265">
    <property type="entry name" value="Lipase_GDSL_AS"/>
</dbReference>
<dbReference type="OrthoDB" id="1600564at2759"/>
<reference evidence="4" key="2">
    <citation type="submission" date="2025-08" db="UniProtKB">
        <authorList>
            <consortium name="RefSeq"/>
        </authorList>
    </citation>
    <scope>IDENTIFICATION</scope>
    <source>
        <tissue evidence="4">Leaf</tissue>
    </source>
</reference>
<dbReference type="GO" id="GO:0006629">
    <property type="term" value="P:lipid metabolic process"/>
    <property type="evidence" value="ECO:0007669"/>
    <property type="project" value="InterPro"/>
</dbReference>
<dbReference type="GO" id="GO:0016298">
    <property type="term" value="F:lipase activity"/>
    <property type="evidence" value="ECO:0007669"/>
    <property type="project" value="InterPro"/>
</dbReference>
<evidence type="ECO:0000256" key="1">
    <source>
        <dbReference type="ARBA" id="ARBA00008668"/>
    </source>
</evidence>
<keyword evidence="3" id="KW-1185">Reference proteome</keyword>
<dbReference type="InterPro" id="IPR050592">
    <property type="entry name" value="GDSL_lipolytic_enzyme"/>
</dbReference>
<dbReference type="CDD" id="cd01837">
    <property type="entry name" value="SGNH_plant_lipase_like"/>
    <property type="match status" value="1"/>
</dbReference>
<comment type="similarity">
    <text evidence="1">Belongs to the 'GDSL' lipolytic enzyme family.</text>
</comment>
<dbReference type="GO" id="GO:0005576">
    <property type="term" value="C:extracellular region"/>
    <property type="evidence" value="ECO:0007669"/>
    <property type="project" value="TreeGrafter"/>
</dbReference>
<sequence length="370" mass="40741">MTRTLIIAISLEITVSVFLYGKSLAAAPATKNKGPPALFAFGDSMLDTGNNNDLLTALKCNFRPYGRDFMGGKPTGRFCNGRVPSDFLAELLGLKKYLPAYLDKGLKTEDLLTGVGFASGATGYDPLTSQIASVISMPNQLNLFKQYKRNITAAVGQKQAAKIVAQSTYVMIAGNNDIANTYFSTPFRRVHYDVPSYTDLLIDHASSFFMSTFGQDLYGQGSRKIAVLSMPPIGCVPSQRTLDGGLRRECSERANEAALLFNSKLSPKLKDLSKQLPGSRFVYMDVYNTLLDIFQNHTKYGVSPLGFEVGNKGCCGTGNIEASILCNRLQDTATCKDDTKYVFWDSLHLTERAYEILSNETFNKYKNQLL</sequence>
<dbReference type="Pfam" id="PF00657">
    <property type="entry name" value="Lipase_GDSL"/>
    <property type="match status" value="1"/>
</dbReference>
<evidence type="ECO:0000313" key="3">
    <source>
        <dbReference type="Proteomes" id="UP000515151"/>
    </source>
</evidence>
<dbReference type="InterPro" id="IPR036514">
    <property type="entry name" value="SGNH_hydro_sf"/>
</dbReference>
<evidence type="ECO:0000256" key="2">
    <source>
        <dbReference type="SAM" id="SignalP"/>
    </source>
</evidence>
<dbReference type="PANTHER" id="PTHR45642:SF95">
    <property type="entry name" value="GDSL-LIKE LIPASE_ACYLHYDROLASE FAMILY PROTEIN, EXPRESSED"/>
    <property type="match status" value="1"/>
</dbReference>
<feature type="signal peptide" evidence="2">
    <location>
        <begin position="1"/>
        <end position="25"/>
    </location>
</feature>
<accession>A0A6P8CZE7</accession>
<dbReference type="GeneID" id="116200771"/>
<feature type="chain" id="PRO_5028425128" evidence="2">
    <location>
        <begin position="26"/>
        <end position="370"/>
    </location>
</feature>
<name>A0A6P8CZE7_PUNGR</name>
<dbReference type="PANTHER" id="PTHR45642">
    <property type="entry name" value="GDSL ESTERASE/LIPASE EXL3"/>
    <property type="match status" value="1"/>
</dbReference>
<proteinExistence type="inferred from homology"/>
<dbReference type="RefSeq" id="XP_031387524.1">
    <property type="nucleotide sequence ID" value="XM_031531664.1"/>
</dbReference>